<organism evidence="1 2">
    <name type="scientific">Pochonia chlamydosporia 170</name>
    <dbReference type="NCBI Taxonomy" id="1380566"/>
    <lineage>
        <taxon>Eukaryota</taxon>
        <taxon>Fungi</taxon>
        <taxon>Dikarya</taxon>
        <taxon>Ascomycota</taxon>
        <taxon>Pezizomycotina</taxon>
        <taxon>Sordariomycetes</taxon>
        <taxon>Hypocreomycetidae</taxon>
        <taxon>Hypocreales</taxon>
        <taxon>Clavicipitaceae</taxon>
        <taxon>Pochonia</taxon>
    </lineage>
</organism>
<evidence type="ECO:0000313" key="2">
    <source>
        <dbReference type="Proteomes" id="UP000078397"/>
    </source>
</evidence>
<dbReference type="AlphaFoldDB" id="A0A179FMA4"/>
<dbReference type="GeneID" id="28850660"/>
<dbReference type="InterPro" id="IPR021833">
    <property type="entry name" value="DUF3425"/>
</dbReference>
<protein>
    <submittedName>
        <fullName evidence="1">Uncharacterized protein</fullName>
    </submittedName>
</protein>
<dbReference type="KEGG" id="pchm:VFPPC_07866"/>
<dbReference type="Pfam" id="PF11905">
    <property type="entry name" value="DUF3425"/>
    <property type="match status" value="1"/>
</dbReference>
<keyword evidence="2" id="KW-1185">Reference proteome</keyword>
<dbReference type="RefSeq" id="XP_022284383.1">
    <property type="nucleotide sequence ID" value="XM_022428589.1"/>
</dbReference>
<dbReference type="EMBL" id="LSBJ02000004">
    <property type="protein sequence ID" value="OAQ66301.2"/>
    <property type="molecule type" value="Genomic_DNA"/>
</dbReference>
<reference evidence="1 2" key="1">
    <citation type="journal article" date="2016" name="PLoS Pathog.">
        <title>Biosynthesis of antibiotic leucinostatins in bio-control fungus Purpureocillium lilacinum and their inhibition on phytophthora revealed by genome mining.</title>
        <authorList>
            <person name="Wang G."/>
            <person name="Liu Z."/>
            <person name="Lin R."/>
            <person name="Li E."/>
            <person name="Mao Z."/>
            <person name="Ling J."/>
            <person name="Yang Y."/>
            <person name="Yin W.B."/>
            <person name="Xie B."/>
        </authorList>
    </citation>
    <scope>NUCLEOTIDE SEQUENCE [LARGE SCALE GENOMIC DNA]</scope>
    <source>
        <strain evidence="1">170</strain>
    </source>
</reference>
<name>A0A179FMA4_METCM</name>
<proteinExistence type="predicted"/>
<dbReference type="STRING" id="1380566.A0A179FMA4"/>
<dbReference type="PANTHER" id="PTHR38116">
    <property type="entry name" value="CHROMOSOME 7, WHOLE GENOME SHOTGUN SEQUENCE"/>
    <property type="match status" value="1"/>
</dbReference>
<evidence type="ECO:0000313" key="1">
    <source>
        <dbReference type="EMBL" id="OAQ66301.2"/>
    </source>
</evidence>
<dbReference type="Proteomes" id="UP000078397">
    <property type="component" value="Unassembled WGS sequence"/>
</dbReference>
<accession>A0A179FMA4</accession>
<gene>
    <name evidence="1" type="ORF">VFPPC_07866</name>
</gene>
<comment type="caution">
    <text evidence="1">The sequence shown here is derived from an EMBL/GenBank/DDBJ whole genome shotgun (WGS) entry which is preliminary data.</text>
</comment>
<dbReference type="OrthoDB" id="4938142at2759"/>
<sequence length="289" mass="33123">MACVLPNEPSHHDQQNRQLDAIITDIRAGPAASNLPNIPPAARRRRLQNRLNQRNSAKKKLMHHDGSRKWVVYIGGELPSQDDRNKNQQAITANATSIYGILNNVHSQFCQLNAMERNAFLSQLHHRVIWGSVNQLLRSELLLPVTQYNIFTAAAANASSIGISMESLRHDILSPFVTCQPLKHDVPPTLEPTLFQRQVLHHPWIDLFPMADVRDTMLRHIAQYDEDELCHDMFAGGLFIWGEPWDPFAYEVAEHVVKKWLWLFGGCVDMLRSTNRWRRSRGEKILAFS</sequence>
<dbReference type="PANTHER" id="PTHR38116:SF1">
    <property type="entry name" value="BZIP DOMAIN-CONTAINING PROTEIN"/>
    <property type="match status" value="1"/>
</dbReference>